<reference evidence="3 4" key="1">
    <citation type="submission" date="2014-04" db="EMBL/GenBank/DDBJ databases">
        <authorList>
            <consortium name="DOE Joint Genome Institute"/>
            <person name="Kuo A."/>
            <person name="Tarkka M."/>
            <person name="Buscot F."/>
            <person name="Kohler A."/>
            <person name="Nagy L.G."/>
            <person name="Floudas D."/>
            <person name="Copeland A."/>
            <person name="Barry K.W."/>
            <person name="Cichocki N."/>
            <person name="Veneault-Fourrey C."/>
            <person name="LaButti K."/>
            <person name="Lindquist E.A."/>
            <person name="Lipzen A."/>
            <person name="Lundell T."/>
            <person name="Morin E."/>
            <person name="Murat C."/>
            <person name="Sun H."/>
            <person name="Tunlid A."/>
            <person name="Henrissat B."/>
            <person name="Grigoriev I.V."/>
            <person name="Hibbett D.S."/>
            <person name="Martin F."/>
            <person name="Nordberg H.P."/>
            <person name="Cantor M.N."/>
            <person name="Hua S.X."/>
        </authorList>
    </citation>
    <scope>NUCLEOTIDE SEQUENCE [LARGE SCALE GENOMIC DNA]</scope>
    <source>
        <strain evidence="3 4">F 1598</strain>
    </source>
</reference>
<protein>
    <submittedName>
        <fullName evidence="3">Uncharacterized protein</fullName>
    </submittedName>
</protein>
<dbReference type="EMBL" id="KN832970">
    <property type="protein sequence ID" value="KIM92393.1"/>
    <property type="molecule type" value="Genomic_DNA"/>
</dbReference>
<dbReference type="AlphaFoldDB" id="A0A0C3C0N3"/>
<feature type="compositionally biased region" description="Polar residues" evidence="1">
    <location>
        <begin position="7"/>
        <end position="20"/>
    </location>
</feature>
<name>A0A0C3C0N3_PILCF</name>
<dbReference type="Proteomes" id="UP000054166">
    <property type="component" value="Unassembled WGS sequence"/>
</dbReference>
<keyword evidence="2" id="KW-0812">Transmembrane</keyword>
<accession>A0A0C3C0N3</accession>
<evidence type="ECO:0000313" key="4">
    <source>
        <dbReference type="Proteomes" id="UP000054166"/>
    </source>
</evidence>
<evidence type="ECO:0000313" key="3">
    <source>
        <dbReference type="EMBL" id="KIM92393.1"/>
    </source>
</evidence>
<organism evidence="3 4">
    <name type="scientific">Piloderma croceum (strain F 1598)</name>
    <dbReference type="NCBI Taxonomy" id="765440"/>
    <lineage>
        <taxon>Eukaryota</taxon>
        <taxon>Fungi</taxon>
        <taxon>Dikarya</taxon>
        <taxon>Basidiomycota</taxon>
        <taxon>Agaricomycotina</taxon>
        <taxon>Agaricomycetes</taxon>
        <taxon>Agaricomycetidae</taxon>
        <taxon>Atheliales</taxon>
        <taxon>Atheliaceae</taxon>
        <taxon>Piloderma</taxon>
    </lineage>
</organism>
<proteinExistence type="predicted"/>
<sequence>MLAVDNSAPTNLDTTGTSQLPPSVMALLAAGTAIQLLLLIMYAIAMLREKPEPPLYAKRLLDDLEEAAADAST</sequence>
<feature type="region of interest" description="Disordered" evidence="1">
    <location>
        <begin position="1"/>
        <end position="20"/>
    </location>
</feature>
<keyword evidence="2" id="KW-0472">Membrane</keyword>
<feature type="transmembrane region" description="Helical" evidence="2">
    <location>
        <begin position="24"/>
        <end position="45"/>
    </location>
</feature>
<keyword evidence="4" id="KW-1185">Reference proteome</keyword>
<dbReference type="HOGENOM" id="CLU_201350_0_0_1"/>
<reference evidence="4" key="2">
    <citation type="submission" date="2015-01" db="EMBL/GenBank/DDBJ databases">
        <title>Evolutionary Origins and Diversification of the Mycorrhizal Mutualists.</title>
        <authorList>
            <consortium name="DOE Joint Genome Institute"/>
            <consortium name="Mycorrhizal Genomics Consortium"/>
            <person name="Kohler A."/>
            <person name="Kuo A."/>
            <person name="Nagy L.G."/>
            <person name="Floudas D."/>
            <person name="Copeland A."/>
            <person name="Barry K.W."/>
            <person name="Cichocki N."/>
            <person name="Veneault-Fourrey C."/>
            <person name="LaButti K."/>
            <person name="Lindquist E.A."/>
            <person name="Lipzen A."/>
            <person name="Lundell T."/>
            <person name="Morin E."/>
            <person name="Murat C."/>
            <person name="Riley R."/>
            <person name="Ohm R."/>
            <person name="Sun H."/>
            <person name="Tunlid A."/>
            <person name="Henrissat B."/>
            <person name="Grigoriev I.V."/>
            <person name="Hibbett D.S."/>
            <person name="Martin F."/>
        </authorList>
    </citation>
    <scope>NUCLEOTIDE SEQUENCE [LARGE SCALE GENOMIC DNA]</scope>
    <source>
        <strain evidence="4">F 1598</strain>
    </source>
</reference>
<evidence type="ECO:0000256" key="1">
    <source>
        <dbReference type="SAM" id="MobiDB-lite"/>
    </source>
</evidence>
<gene>
    <name evidence="3" type="ORF">PILCRDRAFT_438</name>
</gene>
<dbReference type="InParanoid" id="A0A0C3C0N3"/>
<keyword evidence="2" id="KW-1133">Transmembrane helix</keyword>
<evidence type="ECO:0000256" key="2">
    <source>
        <dbReference type="SAM" id="Phobius"/>
    </source>
</evidence>